<dbReference type="GO" id="GO:0030145">
    <property type="term" value="F:manganese ion binding"/>
    <property type="evidence" value="ECO:0007669"/>
    <property type="project" value="InterPro"/>
</dbReference>
<dbReference type="InParanoid" id="A0A1X2HK18"/>
<evidence type="ECO:0000256" key="3">
    <source>
        <dbReference type="ARBA" id="ARBA00022670"/>
    </source>
</evidence>
<sequence>MELPKIQLHAELTVSNASAEGYDAVVVVFTNKQKLIQTVPEAQAYADLDSAFGEQVQLIVTLTKQRVVVAPTGPIDRDYDDVRRYQDAAFAAGQRCIQAGIRSPLVLFADPPSTSATSAWTQQAGDYKKYVEVTMLGFLEAVYEPINVREHKEVPNWRSLGFVASLENSDKALQFVYGVEMGRRLAKDIGSPDPERMSPIRIAEHLQDIFRDSPTIKLRVIDDLDVIKKEYPLAHAVTRASLAVPRHHPRIVLLEYKSPDQSKVEENLFFVGKGVTYDTGGADIKCSGHMRDMSRDKCGAAAVAGFFKTLEELKPKRVNVRAGLALVRNSVGSDSYVSDEIIVSRNGTRVLVGNTDAEGRMVMTDLLCQFKEEALKEDKPSLLFTVATLTGHALRAYDGYGIALDNGFARRSKVSQRIFEAGHLSADPFEISTFRREDVDVVQPGSSSEDVVQANDKASTMTNRGHQYPAGFMLIASGLDKHGVHSAKPIGFTHMDVAGSAETIASKNWSLPRVTGSPVAALTGAFLIDY</sequence>
<dbReference type="SUPFAM" id="SSF53187">
    <property type="entry name" value="Zn-dependent exopeptidases"/>
    <property type="match status" value="1"/>
</dbReference>
<comment type="caution">
    <text evidence="6">The sequence shown here is derived from an EMBL/GenBank/DDBJ whole genome shotgun (WGS) entry which is preliminary data.</text>
</comment>
<proteinExistence type="inferred from homology"/>
<dbReference type="PRINTS" id="PR00481">
    <property type="entry name" value="LAMNOPPTDASE"/>
</dbReference>
<dbReference type="OrthoDB" id="412814at2759"/>
<evidence type="ECO:0000256" key="4">
    <source>
        <dbReference type="ARBA" id="ARBA00022801"/>
    </source>
</evidence>
<dbReference type="GO" id="GO:0070006">
    <property type="term" value="F:metalloaminopeptidase activity"/>
    <property type="evidence" value="ECO:0007669"/>
    <property type="project" value="InterPro"/>
</dbReference>
<evidence type="ECO:0000313" key="7">
    <source>
        <dbReference type="Proteomes" id="UP000242180"/>
    </source>
</evidence>
<keyword evidence="4" id="KW-0378">Hydrolase</keyword>
<dbReference type="PROSITE" id="PS00631">
    <property type="entry name" value="CYTOSOL_AP"/>
    <property type="match status" value="1"/>
</dbReference>
<dbReference type="Pfam" id="PF00883">
    <property type="entry name" value="Peptidase_M17"/>
    <property type="match status" value="1"/>
</dbReference>
<evidence type="ECO:0000259" key="5">
    <source>
        <dbReference type="PROSITE" id="PS00631"/>
    </source>
</evidence>
<reference evidence="6 7" key="1">
    <citation type="submission" date="2016-07" db="EMBL/GenBank/DDBJ databases">
        <title>Pervasive Adenine N6-methylation of Active Genes in Fungi.</title>
        <authorList>
            <consortium name="DOE Joint Genome Institute"/>
            <person name="Mondo S.J."/>
            <person name="Dannebaum R.O."/>
            <person name="Kuo R.C."/>
            <person name="Labutti K."/>
            <person name="Haridas S."/>
            <person name="Kuo A."/>
            <person name="Salamov A."/>
            <person name="Ahrendt S.R."/>
            <person name="Lipzen A."/>
            <person name="Sullivan W."/>
            <person name="Andreopoulos W.B."/>
            <person name="Clum A."/>
            <person name="Lindquist E."/>
            <person name="Daum C."/>
            <person name="Ramamoorthy G.K."/>
            <person name="Gryganskyi A."/>
            <person name="Culley D."/>
            <person name="Magnuson J.K."/>
            <person name="James T.Y."/>
            <person name="O'Malley M.A."/>
            <person name="Stajich J.E."/>
            <person name="Spatafora J.W."/>
            <person name="Visel A."/>
            <person name="Grigoriev I.V."/>
        </authorList>
    </citation>
    <scope>NUCLEOTIDE SEQUENCE [LARGE SCALE GENOMIC DNA]</scope>
    <source>
        <strain evidence="6 7">NRRL 2496</strain>
    </source>
</reference>
<dbReference type="Gene3D" id="3.40.630.10">
    <property type="entry name" value="Zn peptidases"/>
    <property type="match status" value="1"/>
</dbReference>
<dbReference type="EMBL" id="MCGN01000003">
    <property type="protein sequence ID" value="ORY99397.1"/>
    <property type="molecule type" value="Genomic_DNA"/>
</dbReference>
<keyword evidence="7" id="KW-1185">Reference proteome</keyword>
<feature type="domain" description="Cytosol aminopeptidase" evidence="5">
    <location>
        <begin position="354"/>
        <end position="361"/>
    </location>
</feature>
<dbReference type="InterPro" id="IPR000819">
    <property type="entry name" value="Peptidase_M17_C"/>
</dbReference>
<name>A0A1X2HK18_SYNRA</name>
<dbReference type="STRING" id="13706.A0A1X2HK18"/>
<gene>
    <name evidence="6" type="ORF">BCR43DRAFT_504072</name>
</gene>
<dbReference type="AlphaFoldDB" id="A0A1X2HK18"/>
<dbReference type="InterPro" id="IPR011356">
    <property type="entry name" value="Leucine_aapep/pepB"/>
</dbReference>
<keyword evidence="3" id="KW-0645">Protease</keyword>
<keyword evidence="2" id="KW-0031">Aminopeptidase</keyword>
<comment type="similarity">
    <text evidence="1">Belongs to the peptidase M17 family.</text>
</comment>
<evidence type="ECO:0000313" key="6">
    <source>
        <dbReference type="EMBL" id="ORY99397.1"/>
    </source>
</evidence>
<accession>A0A1X2HK18</accession>
<dbReference type="PANTHER" id="PTHR11963">
    <property type="entry name" value="LEUCINE AMINOPEPTIDASE-RELATED"/>
    <property type="match status" value="1"/>
</dbReference>
<evidence type="ECO:0000256" key="2">
    <source>
        <dbReference type="ARBA" id="ARBA00022438"/>
    </source>
</evidence>
<dbReference type="OMA" id="VAIGCEQ"/>
<dbReference type="Proteomes" id="UP000242180">
    <property type="component" value="Unassembled WGS sequence"/>
</dbReference>
<evidence type="ECO:0000256" key="1">
    <source>
        <dbReference type="ARBA" id="ARBA00009528"/>
    </source>
</evidence>
<dbReference type="GO" id="GO:0006508">
    <property type="term" value="P:proteolysis"/>
    <property type="evidence" value="ECO:0007669"/>
    <property type="project" value="UniProtKB-KW"/>
</dbReference>
<dbReference type="GO" id="GO:0005737">
    <property type="term" value="C:cytoplasm"/>
    <property type="evidence" value="ECO:0007669"/>
    <property type="project" value="InterPro"/>
</dbReference>
<protein>
    <recommendedName>
        <fullName evidence="5">Cytosol aminopeptidase domain-containing protein</fullName>
    </recommendedName>
</protein>
<dbReference type="PANTHER" id="PTHR11963:SF48">
    <property type="entry name" value="DIPEPTIDASE B, ISOFORM A"/>
    <property type="match status" value="1"/>
</dbReference>
<organism evidence="6 7">
    <name type="scientific">Syncephalastrum racemosum</name>
    <name type="common">Filamentous fungus</name>
    <dbReference type="NCBI Taxonomy" id="13706"/>
    <lineage>
        <taxon>Eukaryota</taxon>
        <taxon>Fungi</taxon>
        <taxon>Fungi incertae sedis</taxon>
        <taxon>Mucoromycota</taxon>
        <taxon>Mucoromycotina</taxon>
        <taxon>Mucoromycetes</taxon>
        <taxon>Mucorales</taxon>
        <taxon>Syncephalastraceae</taxon>
        <taxon>Syncephalastrum</taxon>
    </lineage>
</organism>